<name>A0A2T2XB20_9FIRM</name>
<dbReference type="InterPro" id="IPR025938">
    <property type="entry name" value="RRXRR_dom"/>
</dbReference>
<evidence type="ECO:0000313" key="3">
    <source>
        <dbReference type="Proteomes" id="UP000242699"/>
    </source>
</evidence>
<organism evidence="2 3">
    <name type="scientific">Sulfobacillus benefaciens</name>
    <dbReference type="NCBI Taxonomy" id="453960"/>
    <lineage>
        <taxon>Bacteria</taxon>
        <taxon>Bacillati</taxon>
        <taxon>Bacillota</taxon>
        <taxon>Clostridia</taxon>
        <taxon>Eubacteriales</taxon>
        <taxon>Clostridiales Family XVII. Incertae Sedis</taxon>
        <taxon>Sulfobacillus</taxon>
    </lineage>
</organism>
<feature type="domain" description="RRXRR" evidence="1">
    <location>
        <begin position="3"/>
        <end position="68"/>
    </location>
</feature>
<sequence length="81" mass="9439">MFNTGSQNTGVAIILEATRETKGAFFGQIVHKTGIKARLDTRRGCRYGMTRYRQPRFRNRQREAGWLPLPWRPVSVKRSRC</sequence>
<comment type="caution">
    <text evidence="2">The sequence shown here is derived from an EMBL/GenBank/DDBJ whole genome shotgun (WGS) entry which is preliminary data.</text>
</comment>
<evidence type="ECO:0000259" key="1">
    <source>
        <dbReference type="Pfam" id="PF14239"/>
    </source>
</evidence>
<gene>
    <name evidence="2" type="ORF">C7B43_00005</name>
</gene>
<proteinExistence type="predicted"/>
<protein>
    <recommendedName>
        <fullName evidence="1">RRXRR domain-containing protein</fullName>
    </recommendedName>
</protein>
<evidence type="ECO:0000313" key="2">
    <source>
        <dbReference type="EMBL" id="PSR31646.1"/>
    </source>
</evidence>
<accession>A0A2T2XB20</accession>
<dbReference type="Proteomes" id="UP000242699">
    <property type="component" value="Unassembled WGS sequence"/>
</dbReference>
<reference evidence="2 3" key="1">
    <citation type="journal article" date="2014" name="BMC Genomics">
        <title>Comparison of environmental and isolate Sulfobacillus genomes reveals diverse carbon, sulfur, nitrogen, and hydrogen metabolisms.</title>
        <authorList>
            <person name="Justice N.B."/>
            <person name="Norman A."/>
            <person name="Brown C.T."/>
            <person name="Singh A."/>
            <person name="Thomas B.C."/>
            <person name="Banfield J.F."/>
        </authorList>
    </citation>
    <scope>NUCLEOTIDE SEQUENCE [LARGE SCALE GENOMIC DNA]</scope>
    <source>
        <strain evidence="2">AMDSBA1</strain>
    </source>
</reference>
<dbReference type="AlphaFoldDB" id="A0A2T2XB20"/>
<dbReference type="EMBL" id="PXYT01000001">
    <property type="protein sequence ID" value="PSR31646.1"/>
    <property type="molecule type" value="Genomic_DNA"/>
</dbReference>
<dbReference type="Pfam" id="PF14239">
    <property type="entry name" value="RRXRR"/>
    <property type="match status" value="1"/>
</dbReference>